<dbReference type="Pfam" id="PF20434">
    <property type="entry name" value="BD-FAE"/>
    <property type="match status" value="1"/>
</dbReference>
<dbReference type="SUPFAM" id="SSF53474">
    <property type="entry name" value="alpha/beta-Hydrolases"/>
    <property type="match status" value="1"/>
</dbReference>
<dbReference type="Gene3D" id="3.40.50.1820">
    <property type="entry name" value="alpha/beta hydrolase"/>
    <property type="match status" value="1"/>
</dbReference>
<accession>A0A9X1HVW2</accession>
<evidence type="ECO:0000313" key="5">
    <source>
        <dbReference type="EMBL" id="MCA6079224.1"/>
    </source>
</evidence>
<keyword evidence="2 5" id="KW-0378">Hydrolase</keyword>
<organism evidence="5 6">
    <name type="scientific">Fulvivirga sedimenti</name>
    <dbReference type="NCBI Taxonomy" id="2879465"/>
    <lineage>
        <taxon>Bacteria</taxon>
        <taxon>Pseudomonadati</taxon>
        <taxon>Bacteroidota</taxon>
        <taxon>Cytophagia</taxon>
        <taxon>Cytophagales</taxon>
        <taxon>Fulvivirgaceae</taxon>
        <taxon>Fulvivirga</taxon>
    </lineage>
</organism>
<dbReference type="InterPro" id="IPR002168">
    <property type="entry name" value="Lipase_GDXG_HIS_AS"/>
</dbReference>
<dbReference type="PANTHER" id="PTHR48081">
    <property type="entry name" value="AB HYDROLASE SUPERFAMILY PROTEIN C4A8.06C"/>
    <property type="match status" value="1"/>
</dbReference>
<dbReference type="GO" id="GO:0016787">
    <property type="term" value="F:hydrolase activity"/>
    <property type="evidence" value="ECO:0007669"/>
    <property type="project" value="UniProtKB-KW"/>
</dbReference>
<evidence type="ECO:0000256" key="2">
    <source>
        <dbReference type="ARBA" id="ARBA00022801"/>
    </source>
</evidence>
<dbReference type="InterPro" id="IPR050300">
    <property type="entry name" value="GDXG_lipolytic_enzyme"/>
</dbReference>
<dbReference type="AlphaFoldDB" id="A0A9X1HVW2"/>
<proteinExistence type="inferred from homology"/>
<dbReference type="InterPro" id="IPR049492">
    <property type="entry name" value="BD-FAE-like_dom"/>
</dbReference>
<comment type="similarity">
    <text evidence="1">Belongs to the 'GDXG' lipolytic enzyme family.</text>
</comment>
<dbReference type="PROSITE" id="PS01173">
    <property type="entry name" value="LIPASE_GDXG_HIS"/>
    <property type="match status" value="1"/>
</dbReference>
<evidence type="ECO:0000256" key="3">
    <source>
        <dbReference type="SAM" id="SignalP"/>
    </source>
</evidence>
<feature type="domain" description="BD-FAE-like" evidence="4">
    <location>
        <begin position="35"/>
        <end position="163"/>
    </location>
</feature>
<reference evidence="5" key="1">
    <citation type="submission" date="2021-09" db="EMBL/GenBank/DDBJ databases">
        <title>Fulvivirga sp. isolated from coastal sediment.</title>
        <authorList>
            <person name="Yu H."/>
        </authorList>
    </citation>
    <scope>NUCLEOTIDE SEQUENCE</scope>
    <source>
        <strain evidence="5">1062</strain>
    </source>
</reference>
<sequence>MKYLLLLCSMMLLNGTWAPAQISRETVNYFQDLKMDIYQRDDLDEQPVLLFVHGGGFTGGNRDSGDIESLAMRLADEMTVVSISYRLTMVGKGFGCDVKAGDKLQAFASASLDAARATLYLINNAADLRINPEKIILAGSSAGAETVLHLAYWKDASTFDGRSVLPPGFRYAGVISLAGALIDDQLITSENSMPTMLVHGTCDNLVPYDYAPHHYCDKGLPGYLMLHGGASIARRLDYLARPYYLITICGGDHDWATISIREMHDEMLDFIRQDVLGGRKRSLHEWVSGSHNCNYPEAGICK</sequence>
<dbReference type="Proteomes" id="UP001139409">
    <property type="component" value="Unassembled WGS sequence"/>
</dbReference>
<dbReference type="InterPro" id="IPR029058">
    <property type="entry name" value="AB_hydrolase_fold"/>
</dbReference>
<evidence type="ECO:0000259" key="4">
    <source>
        <dbReference type="Pfam" id="PF20434"/>
    </source>
</evidence>
<evidence type="ECO:0000313" key="6">
    <source>
        <dbReference type="Proteomes" id="UP001139409"/>
    </source>
</evidence>
<dbReference type="EMBL" id="JAIXNE010000011">
    <property type="protein sequence ID" value="MCA6079224.1"/>
    <property type="molecule type" value="Genomic_DNA"/>
</dbReference>
<feature type="signal peptide" evidence="3">
    <location>
        <begin position="1"/>
        <end position="20"/>
    </location>
</feature>
<evidence type="ECO:0000256" key="1">
    <source>
        <dbReference type="ARBA" id="ARBA00010515"/>
    </source>
</evidence>
<gene>
    <name evidence="5" type="ORF">LDX50_30405</name>
</gene>
<keyword evidence="3" id="KW-0732">Signal</keyword>
<dbReference type="RefSeq" id="WP_225700083.1">
    <property type="nucleotide sequence ID" value="NZ_JAIXNE010000011.1"/>
</dbReference>
<comment type="caution">
    <text evidence="5">The sequence shown here is derived from an EMBL/GenBank/DDBJ whole genome shotgun (WGS) entry which is preliminary data.</text>
</comment>
<feature type="chain" id="PRO_5040834203" evidence="3">
    <location>
        <begin position="21"/>
        <end position="302"/>
    </location>
</feature>
<keyword evidence="6" id="KW-1185">Reference proteome</keyword>
<name>A0A9X1HVW2_9BACT</name>
<protein>
    <submittedName>
        <fullName evidence="5">Alpha/beta hydrolase fold domain-containing protein</fullName>
    </submittedName>
</protein>